<feature type="region of interest" description="Disordered" evidence="2">
    <location>
        <begin position="1674"/>
        <end position="1693"/>
    </location>
</feature>
<dbReference type="OrthoDB" id="2149224at2759"/>
<feature type="compositionally biased region" description="Basic and acidic residues" evidence="2">
    <location>
        <begin position="1787"/>
        <end position="1814"/>
    </location>
</feature>
<dbReference type="InterPro" id="IPR024774">
    <property type="entry name" value="PH_dom-Mcp5-type"/>
</dbReference>
<gene>
    <name evidence="4" type="ORF">GGI15_003004</name>
</gene>
<evidence type="ECO:0000256" key="1">
    <source>
        <dbReference type="SAM" id="Coils"/>
    </source>
</evidence>
<feature type="compositionally biased region" description="Acidic residues" evidence="2">
    <location>
        <begin position="1680"/>
        <end position="1692"/>
    </location>
</feature>
<dbReference type="EMBL" id="JANBUM010000185">
    <property type="protein sequence ID" value="KAJ2782141.1"/>
    <property type="molecule type" value="Genomic_DNA"/>
</dbReference>
<feature type="region of interest" description="Disordered" evidence="2">
    <location>
        <begin position="840"/>
        <end position="878"/>
    </location>
</feature>
<evidence type="ECO:0000313" key="4">
    <source>
        <dbReference type="EMBL" id="KAJ2782141.1"/>
    </source>
</evidence>
<feature type="region of interest" description="Disordered" evidence="2">
    <location>
        <begin position="1743"/>
        <end position="1827"/>
    </location>
</feature>
<feature type="region of interest" description="Disordered" evidence="2">
    <location>
        <begin position="709"/>
        <end position="734"/>
    </location>
</feature>
<feature type="region of interest" description="Disordered" evidence="2">
    <location>
        <begin position="1"/>
        <end position="126"/>
    </location>
</feature>
<keyword evidence="1" id="KW-0175">Coiled coil</keyword>
<evidence type="ECO:0000259" key="3">
    <source>
        <dbReference type="SMART" id="SM00233"/>
    </source>
</evidence>
<feature type="region of interest" description="Disordered" evidence="2">
    <location>
        <begin position="764"/>
        <end position="784"/>
    </location>
</feature>
<feature type="compositionally biased region" description="Low complexity" evidence="2">
    <location>
        <begin position="721"/>
        <end position="731"/>
    </location>
</feature>
<feature type="coiled-coil region" evidence="1">
    <location>
        <begin position="395"/>
        <end position="478"/>
    </location>
</feature>
<feature type="compositionally biased region" description="Polar residues" evidence="2">
    <location>
        <begin position="773"/>
        <end position="782"/>
    </location>
</feature>
<dbReference type="GO" id="GO:0005739">
    <property type="term" value="C:mitochondrion"/>
    <property type="evidence" value="ECO:0007669"/>
    <property type="project" value="TreeGrafter"/>
</dbReference>
<feature type="compositionally biased region" description="Polar residues" evidence="2">
    <location>
        <begin position="79"/>
        <end position="97"/>
    </location>
</feature>
<reference evidence="4" key="1">
    <citation type="submission" date="2022-07" db="EMBL/GenBank/DDBJ databases">
        <title>Phylogenomic reconstructions and comparative analyses of Kickxellomycotina fungi.</title>
        <authorList>
            <person name="Reynolds N.K."/>
            <person name="Stajich J.E."/>
            <person name="Barry K."/>
            <person name="Grigoriev I.V."/>
            <person name="Crous P."/>
            <person name="Smith M.E."/>
        </authorList>
    </citation>
    <scope>NUCLEOTIDE SEQUENCE</scope>
    <source>
        <strain evidence="4">BCRC 34489</strain>
    </source>
</reference>
<feature type="domain" description="PH" evidence="3">
    <location>
        <begin position="1863"/>
        <end position="1984"/>
    </location>
</feature>
<dbReference type="Pfam" id="PF12814">
    <property type="entry name" value="Mcp5_PH"/>
    <property type="match status" value="1"/>
</dbReference>
<feature type="compositionally biased region" description="Low complexity" evidence="2">
    <location>
        <begin position="1607"/>
        <end position="1627"/>
    </location>
</feature>
<dbReference type="PANTHER" id="PTHR28190:SF1">
    <property type="entry name" value="NUCLEAR MIGRATION PROTEIN NUM1"/>
    <property type="match status" value="1"/>
</dbReference>
<dbReference type="GO" id="GO:0000226">
    <property type="term" value="P:microtubule cytoskeleton organization"/>
    <property type="evidence" value="ECO:0007669"/>
    <property type="project" value="TreeGrafter"/>
</dbReference>
<sequence>MRPKHSRSSSAGSPLVDDRTNARRAAAKASEKALGDNPTVAMAVPPARGDGSLSTISSSDSISMSPTVSVAMRNRARTARNSSKQHFASNEGSGNSSHPRESRRGSSHSIHSHRRAGNESPTRSIKNVQRMNSQVPPLPMHENGEKLVYLDEKVLLEAMNATKLGDEAALTEQKDTTISRLQEENRQLRRLMSHQESELSASPKSPGMTNIFDTSSTAAKQHALDSMLRLDKAAIDAYEEFHKAYDDFEPSLRSNRVQFEGERPLSPPPGRQWASTAVTPMRGSIDIGDHDSRFSNLANTVDVRRAGVDLMSTPLRSAKPHRVLGATSTRRPPRSRITRPAATPIVGDSDMSDDDIDSDGIDNEDDHQHLRNRLMDASRFGMFLVQYISRHVYEYNSLNDELKAVMVQKDELEKRNAQLDKRCRRAEESQAELSGLHYNLMGEVGVLRDQLGAANLNLKRMAAENDRLKHDLTSENERAAVLSDKVKVISEEQVKVRQRHEQDIVTMRHNTSTLQQEKGELAKQNDELRVRLQGKLKRAGFKANVDEYLAEQRQEAAEASAKPAADTAADREPKQASAGGQMDNAKVTDQIRRHTQRLQRQLDKSKRQLKQALKQRDEAESMLASQQEINHRYQQEYGSLHDDILFGAGETLGEFMPATMSRSDNPLRLRSGSVVTADIEVGSVVSDAITDGALSEEHSDAASVVSDAVEPYGSSGERALSRVGSRSSLSSNDMAVPEYDDAEDIARQERRQGHIRRHLKMMSTPRNRRVARSKTTSAMSSTRKTKNDLLSIDIGQAVGESMDGIVGINGQWDDSMSARSKTSMRGQLSSRPTGVAGSLAAELGGSMDDGASVRSVDTSSPTGARQRTRSSRGSRVMPSPFADAFASDSGFGMSYDASVSLAGHLASATPSIKSRAATIAFDRPEMADASTSTDGLTELVSVGAQASIALPANEIGIATVNTGIGAISSTGTQANIALPANDVAVATANTEVGAISSIGTQACIALPASDAAVGTANTEPGSISNVGTQATVESADRHSSTYPLYGTQSLGVYAVPDTISCAVGTAISAAMVGHQSIDNVSQTTQAGIQAAVETVASYMTTDPSVGVTNASTSVGITYSDRASEALASLADQSMSTDRTYGMRDRGMVAVATTSNASVLAGAGSVRESAVATVGPSMVERGLATVGPSVTNSAVATASTDAYNTQMSTDDAMLVSWLAPLIPAGISAATVLAALHGRGEPVYELFHRQVANAARSEELAEFEKQAKAEAEQAAEEAAAQVKVYSDKCVSSEITTGNQAVQVEPKQASKVVQAGAVSVASVGVDVCFVPSVSDAGISTQSSPVSRWVEPFDPVAKASKAITATVQTADCGTSSGIEHASVSVGSESKYEHAAVDATVSYGDRATDMGVTWRDAASGSSTKFCEQAVDASMGKGVIAGVSTSVETAEKSISNAVGSSSCYVRAGNPESKVVGIDAVSETRAIGIDAVAESRVIGVAAVAVSQAASTETAALVLSDKSEGPATSTYEQGTDIDASLAVPNIAISETGVQAGPKVNDAFVATVDTPMSLSMVSVNDARSIEEKAVATASRSVSAGVSTISASTANAAVETVSDSVPSALSPSVVSPTTRPEVPTRPPPPIPTSAPISAFVSRSASRLNSGSDNSLRIVGSRDAITTLPIYQQSADEEPERESDGEDYGYIMVSPRTNVQHIAVSAISSSCNSSIAGSSSVSMRGRRLLPGIFDRSARSQDEVAVSRGTSDREIAHDDDDDEVIARNAASNFDNNHSYGDGSDYRQEDGEDVDQAHSLDGSKSDSREMGDISTFDSGVSADGIDKRQSMSVGVDATDPQMQQYIAREPEPLIVQAIARTMVGTFMWKYTTTHFPHGTGGRDRRHMRYFWIHPYAKMLNWSKQPPSGGTSLTRTVRDNGGRSVYMRSIFIVPEATNAITGSEPSYCIVVRTDHRDIKIKASTQEDHDLWFLAMSYLQSRRIITSSTYPTVTPGTYATTGHTGGNYISDNNSLRSRAASDASMDSNQRVILEADRRYRTTSEHSRSRSRSRSRLGGPMASHTISGAGHHPPLPTAPHQHSGISNTMMPPPTVPPRPKLGGMHEPPISHRNSAVDVTPDRSHSLQTTPRSLRPVSMMPNTTPGSGDGGHSKRLSMGLFRRSGNHGGSSTSLFRNGSRMSVDTVNLSPQLHPVSSGGYDDGGLHAPHSIAATMMNRQHSSSIATNSAVSAASSGSSSSVRKMFSGSFLRALRSRESVNDPNI</sequence>
<dbReference type="InterPro" id="IPR001849">
    <property type="entry name" value="PH_domain"/>
</dbReference>
<dbReference type="Proteomes" id="UP001140172">
    <property type="component" value="Unassembled WGS sequence"/>
</dbReference>
<evidence type="ECO:0000313" key="5">
    <source>
        <dbReference type="Proteomes" id="UP001140172"/>
    </source>
</evidence>
<evidence type="ECO:0000256" key="2">
    <source>
        <dbReference type="SAM" id="MobiDB-lite"/>
    </source>
</evidence>
<feature type="region of interest" description="Disordered" evidence="2">
    <location>
        <begin position="1607"/>
        <end position="1642"/>
    </location>
</feature>
<dbReference type="GO" id="GO:0032065">
    <property type="term" value="P:maintenance of protein location in cell cortex"/>
    <property type="evidence" value="ECO:0007669"/>
    <property type="project" value="InterPro"/>
</dbReference>
<dbReference type="InterPro" id="IPR053005">
    <property type="entry name" value="Nuclear_Pos-Cytoskel_Interact"/>
</dbReference>
<feature type="compositionally biased region" description="Polar residues" evidence="2">
    <location>
        <begin position="855"/>
        <end position="865"/>
    </location>
</feature>
<organism evidence="4 5">
    <name type="scientific">Coemansia interrupta</name>
    <dbReference type="NCBI Taxonomy" id="1126814"/>
    <lineage>
        <taxon>Eukaryota</taxon>
        <taxon>Fungi</taxon>
        <taxon>Fungi incertae sedis</taxon>
        <taxon>Zoopagomycota</taxon>
        <taxon>Kickxellomycotina</taxon>
        <taxon>Kickxellomycetes</taxon>
        <taxon>Kickxellales</taxon>
        <taxon>Kickxellaceae</taxon>
        <taxon>Coemansia</taxon>
    </lineage>
</organism>
<feature type="compositionally biased region" description="Low complexity" evidence="2">
    <location>
        <begin position="49"/>
        <end position="70"/>
    </location>
</feature>
<proteinExistence type="predicted"/>
<dbReference type="GO" id="GO:0005543">
    <property type="term" value="F:phospholipid binding"/>
    <property type="evidence" value="ECO:0007669"/>
    <property type="project" value="InterPro"/>
</dbReference>
<feature type="compositionally biased region" description="Pro residues" evidence="2">
    <location>
        <begin position="2090"/>
        <end position="2099"/>
    </location>
</feature>
<feature type="compositionally biased region" description="Polar residues" evidence="2">
    <location>
        <begin position="816"/>
        <end position="832"/>
    </location>
</feature>
<feature type="region of interest" description="Disordered" evidence="2">
    <location>
        <begin position="816"/>
        <end position="835"/>
    </location>
</feature>
<dbReference type="SMART" id="SM00233">
    <property type="entry name" value="PH"/>
    <property type="match status" value="1"/>
</dbReference>
<keyword evidence="5" id="KW-1185">Reference proteome</keyword>
<dbReference type="GO" id="GO:0015631">
    <property type="term" value="F:tubulin binding"/>
    <property type="evidence" value="ECO:0007669"/>
    <property type="project" value="TreeGrafter"/>
</dbReference>
<feature type="compositionally biased region" description="Polar residues" evidence="2">
    <location>
        <begin position="1773"/>
        <end position="1782"/>
    </location>
</feature>
<dbReference type="GO" id="GO:0005938">
    <property type="term" value="C:cell cortex"/>
    <property type="evidence" value="ECO:0007669"/>
    <property type="project" value="InterPro"/>
</dbReference>
<accession>A0A9W8HGP2</accession>
<feature type="region of interest" description="Disordered" evidence="2">
    <location>
        <begin position="554"/>
        <end position="625"/>
    </location>
</feature>
<comment type="caution">
    <text evidence="4">The sequence shown here is derived from an EMBL/GenBank/DDBJ whole genome shotgun (WGS) entry which is preliminary data.</text>
</comment>
<dbReference type="PANTHER" id="PTHR28190">
    <property type="entry name" value="NUCLEAR MIGRATION PROTEIN NUM1"/>
    <property type="match status" value="1"/>
</dbReference>
<feature type="compositionally biased region" description="Low complexity" evidence="2">
    <location>
        <begin position="557"/>
        <end position="567"/>
    </location>
</feature>
<feature type="coiled-coil region" evidence="1">
    <location>
        <begin position="1252"/>
        <end position="1286"/>
    </location>
</feature>
<dbReference type="SUPFAM" id="SSF50729">
    <property type="entry name" value="PH domain-like"/>
    <property type="match status" value="1"/>
</dbReference>
<feature type="compositionally biased region" description="Pro residues" evidence="2">
    <location>
        <begin position="1629"/>
        <end position="1638"/>
    </location>
</feature>
<feature type="region of interest" description="Disordered" evidence="2">
    <location>
        <begin position="323"/>
        <end position="353"/>
    </location>
</feature>
<feature type="region of interest" description="Disordered" evidence="2">
    <location>
        <begin position="2036"/>
        <end position="2151"/>
    </location>
</feature>
<protein>
    <recommendedName>
        <fullName evidence="3">PH domain-containing protein</fullName>
    </recommendedName>
</protein>
<feature type="coiled-coil region" evidence="1">
    <location>
        <begin position="171"/>
        <end position="198"/>
    </location>
</feature>
<feature type="compositionally biased region" description="Basic and acidic residues" evidence="2">
    <location>
        <begin position="2036"/>
        <end position="2048"/>
    </location>
</feature>
<name>A0A9W8HGP2_9FUNG</name>